<evidence type="ECO:0000313" key="1">
    <source>
        <dbReference type="EMBL" id="MDN3571280.1"/>
    </source>
</evidence>
<comment type="caution">
    <text evidence="1">The sequence shown here is derived from an EMBL/GenBank/DDBJ whole genome shotgun (WGS) entry which is preliminary data.</text>
</comment>
<dbReference type="Proteomes" id="UP001244297">
    <property type="component" value="Unassembled WGS sequence"/>
</dbReference>
<sequence length="165" mass="18767">MHANTVFASLKNGSPDLSEDPTAFLSPALIQCERLWKDRGRRTSWPKDQWAFVRRTIEPLLYARIEPEPEHYSGGLLNPKGAIEAQSIRLFSCSFENGPLPTISGYAQFQMMFDRVLASTADLYDWMEETDWLDWALGFGFHLQDGGEWDATYENGGIEFEIVAP</sequence>
<evidence type="ECO:0000313" key="2">
    <source>
        <dbReference type="Proteomes" id="UP001244297"/>
    </source>
</evidence>
<accession>A0ABT8APA0</accession>
<dbReference type="EMBL" id="JAUFPT010000032">
    <property type="protein sequence ID" value="MDN3571280.1"/>
    <property type="molecule type" value="Genomic_DNA"/>
</dbReference>
<dbReference type="RefSeq" id="WP_238284651.1">
    <property type="nucleotide sequence ID" value="NZ_BPQS01000001.1"/>
</dbReference>
<protein>
    <recommendedName>
        <fullName evidence="3">DUF1963 domain-containing protein</fullName>
    </recommendedName>
</protein>
<proteinExistence type="predicted"/>
<evidence type="ECO:0008006" key="3">
    <source>
        <dbReference type="Google" id="ProtNLM"/>
    </source>
</evidence>
<gene>
    <name evidence="1" type="ORF">QWZ18_11680</name>
</gene>
<reference evidence="2" key="1">
    <citation type="journal article" date="2019" name="Int. J. Syst. Evol. Microbiol.">
        <title>The Global Catalogue of Microorganisms (GCM) 10K type strain sequencing project: providing services to taxonomists for standard genome sequencing and annotation.</title>
        <authorList>
            <consortium name="The Broad Institute Genomics Platform"/>
            <consortium name="The Broad Institute Genome Sequencing Center for Infectious Disease"/>
            <person name="Wu L."/>
            <person name="Ma J."/>
        </authorList>
    </citation>
    <scope>NUCLEOTIDE SEQUENCE [LARGE SCALE GENOMIC DNA]</scope>
    <source>
        <strain evidence="2">CECT 7806</strain>
    </source>
</reference>
<organism evidence="1 2">
    <name type="scientific">Methylobacterium longum</name>
    <dbReference type="NCBI Taxonomy" id="767694"/>
    <lineage>
        <taxon>Bacteria</taxon>
        <taxon>Pseudomonadati</taxon>
        <taxon>Pseudomonadota</taxon>
        <taxon>Alphaproteobacteria</taxon>
        <taxon>Hyphomicrobiales</taxon>
        <taxon>Methylobacteriaceae</taxon>
        <taxon>Methylobacterium</taxon>
    </lineage>
</organism>
<name>A0ABT8APA0_9HYPH</name>
<keyword evidence="2" id="KW-1185">Reference proteome</keyword>